<feature type="transmembrane region" description="Helical" evidence="1">
    <location>
        <begin position="91"/>
        <end position="116"/>
    </location>
</feature>
<dbReference type="Proteomes" id="UP000675880">
    <property type="component" value="Unassembled WGS sequence"/>
</dbReference>
<sequence>MLELLIVLGSLVLIGLTGLLTVVVTPPLMVEFGIWVLAAGLLMGIPAGWWYHVILYRTLAARMSLPSLWWRKPVDLHSLLTPSEYRRMRPWFVGGAVGFVLCVIGGMAAIAGMLVLRFSS</sequence>
<keyword evidence="3" id="KW-1185">Reference proteome</keyword>
<feature type="transmembrane region" description="Helical" evidence="1">
    <location>
        <begin position="6"/>
        <end position="25"/>
    </location>
</feature>
<proteinExistence type="predicted"/>
<keyword evidence="1" id="KW-1133">Transmembrane helix</keyword>
<reference evidence="2 3" key="1">
    <citation type="submission" date="2021-02" db="EMBL/GenBank/DDBJ databases">
        <authorList>
            <person name="Han P."/>
        </authorList>
    </citation>
    <scope>NUCLEOTIDE SEQUENCE [LARGE SCALE GENOMIC DNA]</scope>
    <source>
        <strain evidence="2">Candidatus Nitrospira sp. ZN2</strain>
    </source>
</reference>
<comment type="caution">
    <text evidence="2">The sequence shown here is derived from an EMBL/GenBank/DDBJ whole genome shotgun (WGS) entry which is preliminary data.</text>
</comment>
<evidence type="ECO:0008006" key="4">
    <source>
        <dbReference type="Google" id="ProtNLM"/>
    </source>
</evidence>
<name>A0ABM8QC33_9BACT</name>
<feature type="transmembrane region" description="Helical" evidence="1">
    <location>
        <begin position="32"/>
        <end position="51"/>
    </location>
</feature>
<dbReference type="EMBL" id="CAJNBJ010000001">
    <property type="protein sequence ID" value="CAE6689057.1"/>
    <property type="molecule type" value="Genomic_DNA"/>
</dbReference>
<accession>A0ABM8QC33</accession>
<keyword evidence="1" id="KW-0812">Transmembrane</keyword>
<evidence type="ECO:0000256" key="1">
    <source>
        <dbReference type="SAM" id="Phobius"/>
    </source>
</evidence>
<evidence type="ECO:0000313" key="3">
    <source>
        <dbReference type="Proteomes" id="UP000675880"/>
    </source>
</evidence>
<organism evidence="2 3">
    <name type="scientific">Nitrospira defluvii</name>
    <dbReference type="NCBI Taxonomy" id="330214"/>
    <lineage>
        <taxon>Bacteria</taxon>
        <taxon>Pseudomonadati</taxon>
        <taxon>Nitrospirota</taxon>
        <taxon>Nitrospiria</taxon>
        <taxon>Nitrospirales</taxon>
        <taxon>Nitrospiraceae</taxon>
        <taxon>Nitrospira</taxon>
    </lineage>
</organism>
<gene>
    <name evidence="2" type="ORF">NSPZN2_10124</name>
</gene>
<protein>
    <recommendedName>
        <fullName evidence="4">DUF3899 domain-containing protein</fullName>
    </recommendedName>
</protein>
<evidence type="ECO:0000313" key="2">
    <source>
        <dbReference type="EMBL" id="CAE6689057.1"/>
    </source>
</evidence>
<keyword evidence="1" id="KW-0472">Membrane</keyword>
<dbReference type="RefSeq" id="WP_213040067.1">
    <property type="nucleotide sequence ID" value="NZ_CAJNBJ010000001.1"/>
</dbReference>